<accession>A0A7W3LMC4</accession>
<keyword evidence="6" id="KW-1185">Reference proteome</keyword>
<dbReference type="Pfam" id="PF00501">
    <property type="entry name" value="AMP-binding"/>
    <property type="match status" value="1"/>
</dbReference>
<dbReference type="FunFam" id="3.30.300.30:FF:000008">
    <property type="entry name" value="2,3-dihydroxybenzoate-AMP ligase"/>
    <property type="match status" value="1"/>
</dbReference>
<dbReference type="SUPFAM" id="SSF56801">
    <property type="entry name" value="Acetyl-CoA synthetase-like"/>
    <property type="match status" value="1"/>
</dbReference>
<dbReference type="EC" id="6.2.1.-" evidence="5"/>
<dbReference type="InterPro" id="IPR045851">
    <property type="entry name" value="AMP-bd_C_sf"/>
</dbReference>
<gene>
    <name evidence="5" type="ORF">HNR61_002409</name>
</gene>
<reference evidence="5 6" key="1">
    <citation type="submission" date="2020-08" db="EMBL/GenBank/DDBJ databases">
        <title>Genomic Encyclopedia of Type Strains, Phase IV (KMG-IV): sequencing the most valuable type-strain genomes for metagenomic binning, comparative biology and taxonomic classification.</title>
        <authorList>
            <person name="Goeker M."/>
        </authorList>
    </citation>
    <scope>NUCLEOTIDE SEQUENCE [LARGE SCALE GENOMIC DNA]</scope>
    <source>
        <strain evidence="5 6">DSM 44197</strain>
    </source>
</reference>
<dbReference type="PROSITE" id="PS00455">
    <property type="entry name" value="AMP_BINDING"/>
    <property type="match status" value="1"/>
</dbReference>
<evidence type="ECO:0000256" key="1">
    <source>
        <dbReference type="ARBA" id="ARBA00006432"/>
    </source>
</evidence>
<dbReference type="CDD" id="cd05917">
    <property type="entry name" value="FACL_like_2"/>
    <property type="match status" value="1"/>
</dbReference>
<evidence type="ECO:0000256" key="2">
    <source>
        <dbReference type="ARBA" id="ARBA00022598"/>
    </source>
</evidence>
<evidence type="ECO:0000313" key="5">
    <source>
        <dbReference type="EMBL" id="MBA8950796.1"/>
    </source>
</evidence>
<evidence type="ECO:0000259" key="4">
    <source>
        <dbReference type="Pfam" id="PF13193"/>
    </source>
</evidence>
<dbReference type="Gene3D" id="3.30.300.30">
    <property type="match status" value="1"/>
</dbReference>
<keyword evidence="2 5" id="KW-0436">Ligase</keyword>
<evidence type="ECO:0000313" key="6">
    <source>
        <dbReference type="Proteomes" id="UP000572680"/>
    </source>
</evidence>
<protein>
    <submittedName>
        <fullName evidence="5">Fatty-acyl-CoA synthase</fullName>
        <ecNumber evidence="5">6.2.1.-</ecNumber>
    </submittedName>
</protein>
<name>A0A7W3LMC4_ACTNM</name>
<dbReference type="AlphaFoldDB" id="A0A7W3LMC4"/>
<dbReference type="InterPro" id="IPR042099">
    <property type="entry name" value="ANL_N_sf"/>
</dbReference>
<comment type="caution">
    <text evidence="5">The sequence shown here is derived from an EMBL/GenBank/DDBJ whole genome shotgun (WGS) entry which is preliminary data.</text>
</comment>
<dbReference type="InterPro" id="IPR000873">
    <property type="entry name" value="AMP-dep_synth/lig_dom"/>
</dbReference>
<dbReference type="InterPro" id="IPR025110">
    <property type="entry name" value="AMP-bd_C"/>
</dbReference>
<dbReference type="PANTHER" id="PTHR43201">
    <property type="entry name" value="ACYL-COA SYNTHETASE"/>
    <property type="match status" value="1"/>
</dbReference>
<feature type="domain" description="AMP-binding enzyme C-terminal" evidence="4">
    <location>
        <begin position="450"/>
        <end position="526"/>
    </location>
</feature>
<comment type="similarity">
    <text evidence="1">Belongs to the ATP-dependent AMP-binding enzyme family.</text>
</comment>
<dbReference type="GO" id="GO:0031956">
    <property type="term" value="F:medium-chain fatty acid-CoA ligase activity"/>
    <property type="evidence" value="ECO:0007669"/>
    <property type="project" value="TreeGrafter"/>
</dbReference>
<dbReference type="Proteomes" id="UP000572680">
    <property type="component" value="Unassembled WGS sequence"/>
</dbReference>
<organism evidence="5 6">
    <name type="scientific">Actinomadura namibiensis</name>
    <dbReference type="NCBI Taxonomy" id="182080"/>
    <lineage>
        <taxon>Bacteria</taxon>
        <taxon>Bacillati</taxon>
        <taxon>Actinomycetota</taxon>
        <taxon>Actinomycetes</taxon>
        <taxon>Streptosporangiales</taxon>
        <taxon>Thermomonosporaceae</taxon>
        <taxon>Actinomadura</taxon>
    </lineage>
</organism>
<dbReference type="Gene3D" id="3.40.50.12780">
    <property type="entry name" value="N-terminal domain of ligase-like"/>
    <property type="match status" value="1"/>
</dbReference>
<dbReference type="PANTHER" id="PTHR43201:SF5">
    <property type="entry name" value="MEDIUM-CHAIN ACYL-COA LIGASE ACSF2, MITOCHONDRIAL"/>
    <property type="match status" value="1"/>
</dbReference>
<dbReference type="Pfam" id="PF13193">
    <property type="entry name" value="AMP-binding_C"/>
    <property type="match status" value="1"/>
</dbReference>
<sequence>MTSMTELSYASGTSAKPLLGDTIGANFDRTAAAFADREALVERATGRRWTYDQLAAEVDAVALGLLDLGVGKGDRVGIWAPNCAEWMFVQYATAKIGAVLVTINPAYRVHELEFVLNQAGIRTLVAAPAFKTSDYAAMIEQVRPRCAALEDVVLLGGGSWDALLEAGRAGDPGRLAGIGATLTADDPINIQYTSGTTGFPKGATLSHHNILNNGFFVGEGCGYDQEDRICVPVPFYHCFGMVMGNLAATSHGACVVIPAPAFDPRATLEAVAAERCTSLYGVPTMFIAELNDPSFAEHDLSSLRTGIMAGSPCPVEVMKQVIERMGMAEVTICYGMTETSPVSTQTRADDSLDRRVSTVGTVHPHLEVKIVDPETGVTVPRGTPGEFCTRGYSVMLGYWEQPDKTAEVIDAARWMHTGDLAVMDADGYVNITGRIKDMVIRGGENIYPREIEEFLYTHPDIVDAQVIGVPDARYGEELMAWVRLREGAGPLTAEGLREFCAGRLAHYKIPRYVHVVDEFPMTVTGKIRKVQMRAEAVDILGLHDAAKQRHA</sequence>
<feature type="domain" description="AMP-dependent synthetase/ligase" evidence="3">
    <location>
        <begin position="27"/>
        <end position="399"/>
    </location>
</feature>
<dbReference type="GO" id="GO:0006631">
    <property type="term" value="P:fatty acid metabolic process"/>
    <property type="evidence" value="ECO:0007669"/>
    <property type="project" value="TreeGrafter"/>
</dbReference>
<dbReference type="FunFam" id="3.40.50.12780:FF:000003">
    <property type="entry name" value="Long-chain-fatty-acid--CoA ligase FadD"/>
    <property type="match status" value="1"/>
</dbReference>
<proteinExistence type="inferred from homology"/>
<evidence type="ECO:0000259" key="3">
    <source>
        <dbReference type="Pfam" id="PF00501"/>
    </source>
</evidence>
<dbReference type="InterPro" id="IPR020845">
    <property type="entry name" value="AMP-binding_CS"/>
</dbReference>
<dbReference type="EMBL" id="JACJIA010000002">
    <property type="protein sequence ID" value="MBA8950796.1"/>
    <property type="molecule type" value="Genomic_DNA"/>
</dbReference>
<dbReference type="RefSeq" id="WP_182843139.1">
    <property type="nucleotide sequence ID" value="NZ_BAAALP010000023.1"/>
</dbReference>